<reference evidence="7" key="1">
    <citation type="submission" date="2023-08" db="EMBL/GenBank/DDBJ databases">
        <title>Black Yeasts Isolated from many extreme environments.</title>
        <authorList>
            <person name="Coleine C."/>
            <person name="Stajich J.E."/>
            <person name="Selbmann L."/>
        </authorList>
    </citation>
    <scope>NUCLEOTIDE SEQUENCE</scope>
    <source>
        <strain evidence="7">CCFEE 5810</strain>
    </source>
</reference>
<dbReference type="InterPro" id="IPR032675">
    <property type="entry name" value="LRR_dom_sf"/>
</dbReference>
<feature type="compositionally biased region" description="Polar residues" evidence="5">
    <location>
        <begin position="921"/>
        <end position="955"/>
    </location>
</feature>
<organism evidence="7 8">
    <name type="scientific">Elasticomyces elasticus</name>
    <dbReference type="NCBI Taxonomy" id="574655"/>
    <lineage>
        <taxon>Eukaryota</taxon>
        <taxon>Fungi</taxon>
        <taxon>Dikarya</taxon>
        <taxon>Ascomycota</taxon>
        <taxon>Pezizomycotina</taxon>
        <taxon>Dothideomycetes</taxon>
        <taxon>Dothideomycetidae</taxon>
        <taxon>Mycosphaerellales</taxon>
        <taxon>Teratosphaeriaceae</taxon>
        <taxon>Elasticomyces</taxon>
    </lineage>
</organism>
<dbReference type="InterPro" id="IPR001002">
    <property type="entry name" value="Chitin-bd_1"/>
</dbReference>
<comment type="caution">
    <text evidence="4">Lacks conserved residue(s) required for the propagation of feature annotation.</text>
</comment>
<dbReference type="GO" id="GO:0061499">
    <property type="term" value="C:outer plaque of mitotic spindle pole body"/>
    <property type="evidence" value="ECO:0007669"/>
    <property type="project" value="TreeGrafter"/>
</dbReference>
<dbReference type="InterPro" id="IPR036861">
    <property type="entry name" value="Endochitinase-like_sf"/>
</dbReference>
<feature type="region of interest" description="Disordered" evidence="5">
    <location>
        <begin position="615"/>
        <end position="705"/>
    </location>
</feature>
<feature type="region of interest" description="Disordered" evidence="5">
    <location>
        <begin position="2035"/>
        <end position="2076"/>
    </location>
</feature>
<dbReference type="Proteomes" id="UP001310594">
    <property type="component" value="Unassembled WGS sequence"/>
</dbReference>
<feature type="compositionally biased region" description="Polar residues" evidence="5">
    <location>
        <begin position="50"/>
        <end position="71"/>
    </location>
</feature>
<dbReference type="PANTHER" id="PTHR47566:SF1">
    <property type="entry name" value="PROTEIN NUD1"/>
    <property type="match status" value="1"/>
</dbReference>
<feature type="region of interest" description="Disordered" evidence="5">
    <location>
        <begin position="993"/>
        <end position="1095"/>
    </location>
</feature>
<dbReference type="Gene3D" id="3.80.10.10">
    <property type="entry name" value="Ribonuclease Inhibitor"/>
    <property type="match status" value="2"/>
</dbReference>
<keyword evidence="2 4" id="KW-0147">Chitin-binding</keyword>
<dbReference type="SUPFAM" id="SSF57016">
    <property type="entry name" value="Plant lectins/antimicrobial peptides"/>
    <property type="match status" value="1"/>
</dbReference>
<dbReference type="InterPro" id="IPR001611">
    <property type="entry name" value="Leu-rich_rpt"/>
</dbReference>
<feature type="region of interest" description="Disordered" evidence="5">
    <location>
        <begin position="1149"/>
        <end position="1197"/>
    </location>
</feature>
<feature type="region of interest" description="Disordered" evidence="5">
    <location>
        <begin position="182"/>
        <end position="236"/>
    </location>
</feature>
<feature type="compositionally biased region" description="Low complexity" evidence="5">
    <location>
        <begin position="25"/>
        <end position="40"/>
    </location>
</feature>
<feature type="compositionally biased region" description="Polar residues" evidence="5">
    <location>
        <begin position="502"/>
        <end position="513"/>
    </location>
</feature>
<sequence length="2281" mass="247988">MSTKVAPWLQGLDEAWEVPENVPTSNNVSSASHDASSLRSTNSRVPRRSLSGQPSSMGSQKTASNATTQIKRSPLAPLNNINGNTMRKQNGTMRKNGTRSVSEASDGSLLQCGTVQLRSKSASPAKKQETLEYRKRLVKGQVGYGDQTDLFGPSGLENIFAKSKGQEDEGPRQKNRMRWMPKAGETMPSSPPPWLSSEGQQAEVSFDEVSEQREKHSQLDNNGYDEEEGNGSYRSNPFDLEGNENSALQGSSGIKRIHYATDAVGNRTVSGQTELEQEDFSPVYISKHTSVSGQVNYAALDSRLVKQFQNMSVHLRHPSREEREALYQAEQEEDRDTAEQSTFTDGPASDITPNAPDLSLSENLPTGTPPMASLNRNIEFQRGGYSAYGSFKQRPLSPSPSKVEDSFVPDEGEMLSPSNARGKGLSAAPTPPAAMLTPLRPVTPNPAKSRSSGSPLKLFGPHDTFTNTRLLRRLSQLDPEGNTIKEEEQPPVLPQRREVSMADSNNSFGSGQLDSHGFDAEITITAASDSDGDDSDRSPGSEIPVPGGRDPSSFRFEPLPEVTDTYKLKRKLSKHSATTSKGSTLETVTRAPATLQATVEDASELDAYYQRAEQVKTFDSSKRPPTSPFKNPTPKRRRTLHASELEDGLAALNKSYHEQMQEALSSPKRKPTRQGSQQHFADADTLASRKMLRPRNPTPSQRRRDQIEAELREAAEEFAAQEPERLEAVMEHIESSMAGSDGPPTLQQQAAVLATEIANFTLKVHKPSGEHGDHRKPSITTQDFMNEAVMVMQLIRSKARPQSGLSSVEESDAEAVDESVGQVSSVRISGESLRVSRPPSREGRISGWRSAIVPQTDARVVSHLRRYQERDDTEFIADSIASLHVEDEHSLNDNVVVVEDEHSNIRITVPPAHSRHYADSANDSRPLSQRSQDSILDTQQSAGMSSERTAGTNSTRKSENVGTLAPDAVAHLIGEQVGGMVFDKATQRWIRVKSPEKKKKSKTFLGPPSTLTSDDDPFREISDLPVDEHIESRRISSSGRTGKDDTVDRADFAPQPVENRTSSTETVISRPVTRDSSHMHGRIHHVHSSSVPSIPSKYSAFASSQQYEKVETRATSYSNEELAMMTEMGKAKHQPLAYAAAQATLALRGESARVEEETTEETIELARPDSQGTESLRNPSPDSPEYPTHLSVESESLNHGLRDDTLLDAAQPNIKPIASPKLRRSPPRTANAVPSTWRETPREVSLRRQTLINKFVDGPRQQSEISLVAALPGERMVSLSLSVSRPMTTRHLSNRLEELHSSPTKGNVNSTLILSDLPEFTVHEVDEEGPTERALAKRLAKHAAVEVDDRYALAVKHLVKTLTDVYEDEPYWEDVRELELRDRALVSLHGLEDFCARAQRIDVSDNCLTQLHGAPRSVRVLDARMNQLSSLTSWGHLMNLQYLDVSDNLLDSLKGLSGLIHLRELRADRNQIATLEGLQELDGLLKLSLRENQIQHVDFDGYQLQHLADLDLADNNICAVQHLENLTTLQYIRLDGNLLQSGLHFQHDLPALETLSVQRCDLESLDVSYVSKLRNLYADDNHMADIENVASLAHLECLSLRRQKLSVDHPLAIFSHGLDARIVRLSGNTLPSLHLDHTYLNLQHLELASVGLQELPDDFGLRMPNLRKLNLNFNSLRDIRPLLNIQRLEELSVCGNRLDRLRKSVATFAKLKGLKVLDLRDNPVSQGFYPPVIVTETSVVRRVQSQAGSVADSELTERAKHNVPRGDPEQDGLYQGRLDEETQLRRRVYDLLLTHSCPGLQSVDGLVFDSQAVCIHDKALSINNIMHSTTIFAAAFALAATTAAVPHSGHKHNHMHLHARDPVPQGQSNTGQCGGDSGFSCAAGSCCSSWGYCGSSFAYCGTGCQSDFGSCTDNSTSSSSDASPSTSLAIKTAAYSRPNGNSWRHSSAAASTTSAESSSVTSAAESLTTAESSAPVSTSVEAPTSAETTSSVWTSTSVEASTSTETSSAIETSAAPTSTAASTTLLTSTLPSAATTYSPTATVSPTLTTAPASSAASTSSAPPATSSSSGGSSGGSGDTYKVYTGDGTTGAGWPSQSDWTDWESMWTANMDYISISCAQFGQADNSDEESADVKSAIEDIASSSGIDQRFILAVVMQESKGCVRAPTTNYGVTNPGLMQSHDGTGSCNNGAVQDPCPSDEITQMIKDGSTGTAAGDGLEQTISQSGATDVSKYYKGARIYNSGSIASSGKLEDGIATHCYSSDIANRLTGWVKAETLCTLG</sequence>
<feature type="region of interest" description="Disordered" evidence="5">
    <location>
        <begin position="1937"/>
        <end position="2020"/>
    </location>
</feature>
<feature type="compositionally biased region" description="Polar residues" evidence="5">
    <location>
        <begin position="1170"/>
        <end position="1180"/>
    </location>
</feature>
<evidence type="ECO:0000256" key="2">
    <source>
        <dbReference type="ARBA" id="ARBA00022669"/>
    </source>
</evidence>
<evidence type="ECO:0000256" key="5">
    <source>
        <dbReference type="SAM" id="MobiDB-lite"/>
    </source>
</evidence>
<dbReference type="EMBL" id="JAVRQU010000006">
    <property type="protein sequence ID" value="KAK5701568.1"/>
    <property type="molecule type" value="Genomic_DNA"/>
</dbReference>
<feature type="region of interest" description="Disordered" evidence="5">
    <location>
        <begin position="1215"/>
        <end position="1242"/>
    </location>
</feature>
<dbReference type="InterPro" id="IPR052574">
    <property type="entry name" value="CDIRP"/>
</dbReference>
<keyword evidence="3" id="KW-0677">Repeat</keyword>
<dbReference type="SUPFAM" id="SSF52058">
    <property type="entry name" value="L domain-like"/>
    <property type="match status" value="1"/>
</dbReference>
<feature type="region of interest" description="Disordered" evidence="5">
    <location>
        <begin position="1"/>
        <end position="107"/>
    </location>
</feature>
<dbReference type="PROSITE" id="PS50941">
    <property type="entry name" value="CHIT_BIND_I_2"/>
    <property type="match status" value="1"/>
</dbReference>
<keyword evidence="1" id="KW-0433">Leucine-rich repeat</keyword>
<accession>A0AAN7VTI2</accession>
<dbReference type="GO" id="GO:0031028">
    <property type="term" value="P:septation initiation signaling"/>
    <property type="evidence" value="ECO:0007669"/>
    <property type="project" value="TreeGrafter"/>
</dbReference>
<feature type="compositionally biased region" description="Low complexity" evidence="5">
    <location>
        <begin position="1946"/>
        <end position="1974"/>
    </location>
</feature>
<evidence type="ECO:0000256" key="4">
    <source>
        <dbReference type="PROSITE-ProRule" id="PRU00261"/>
    </source>
</evidence>
<feature type="region of interest" description="Disordered" evidence="5">
    <location>
        <begin position="389"/>
        <end position="561"/>
    </location>
</feature>
<feature type="compositionally biased region" description="Basic and acidic residues" evidence="5">
    <location>
        <begin position="1016"/>
        <end position="1034"/>
    </location>
</feature>
<dbReference type="PROSITE" id="PS00026">
    <property type="entry name" value="CHIT_BIND_I_1"/>
    <property type="match status" value="1"/>
</dbReference>
<feature type="disulfide bond" evidence="4">
    <location>
        <begin position="1881"/>
        <end position="1893"/>
    </location>
</feature>
<feature type="compositionally biased region" description="Low complexity" evidence="5">
    <location>
        <begin position="2035"/>
        <end position="2070"/>
    </location>
</feature>
<dbReference type="SMART" id="SM00365">
    <property type="entry name" value="LRR_SD22"/>
    <property type="match status" value="5"/>
</dbReference>
<feature type="compositionally biased region" description="Polar residues" evidence="5">
    <location>
        <begin position="79"/>
        <end position="105"/>
    </location>
</feature>
<keyword evidence="4" id="KW-1015">Disulfide bond</keyword>
<dbReference type="SMART" id="SM00270">
    <property type="entry name" value="ChtBD1"/>
    <property type="match status" value="1"/>
</dbReference>
<evidence type="ECO:0000256" key="3">
    <source>
        <dbReference type="ARBA" id="ARBA00022737"/>
    </source>
</evidence>
<gene>
    <name evidence="7" type="primary">NUD1</name>
    <name evidence="7" type="ORF">LTR97_004383</name>
</gene>
<name>A0AAN7VTI2_9PEZI</name>
<feature type="compositionally biased region" description="Basic and acidic residues" evidence="5">
    <location>
        <begin position="1755"/>
        <end position="1768"/>
    </location>
</feature>
<feature type="compositionally biased region" description="Basic and acidic residues" evidence="5">
    <location>
        <begin position="1041"/>
        <end position="1051"/>
    </location>
</feature>
<dbReference type="Gene3D" id="3.30.60.10">
    <property type="entry name" value="Endochitinase-like"/>
    <property type="match status" value="1"/>
</dbReference>
<protein>
    <submittedName>
        <fullName evidence="7">Protein nud1</fullName>
    </submittedName>
</protein>
<dbReference type="Gene3D" id="1.10.530.10">
    <property type="match status" value="1"/>
</dbReference>
<dbReference type="InterPro" id="IPR003591">
    <property type="entry name" value="Leu-rich_rpt_typical-subtyp"/>
</dbReference>
<feature type="region of interest" description="Disordered" evidence="5">
    <location>
        <begin position="1750"/>
        <end position="1773"/>
    </location>
</feature>
<evidence type="ECO:0000313" key="7">
    <source>
        <dbReference type="EMBL" id="KAK5701568.1"/>
    </source>
</evidence>
<feature type="compositionally biased region" description="Low complexity" evidence="5">
    <location>
        <begin position="1984"/>
        <end position="2020"/>
    </location>
</feature>
<feature type="region of interest" description="Disordered" evidence="5">
    <location>
        <begin position="327"/>
        <end position="374"/>
    </location>
</feature>
<dbReference type="SMART" id="SM00369">
    <property type="entry name" value="LRR_TYP"/>
    <property type="match status" value="4"/>
</dbReference>
<feature type="compositionally biased region" description="Polar residues" evidence="5">
    <location>
        <begin position="1058"/>
        <end position="1067"/>
    </location>
</feature>
<evidence type="ECO:0000256" key="1">
    <source>
        <dbReference type="ARBA" id="ARBA00022614"/>
    </source>
</evidence>
<feature type="domain" description="Chitin-binding type-1" evidence="6">
    <location>
        <begin position="1870"/>
        <end position="1913"/>
    </location>
</feature>
<dbReference type="GO" id="GO:0008061">
    <property type="term" value="F:chitin binding"/>
    <property type="evidence" value="ECO:0007669"/>
    <property type="project" value="UniProtKB-UniRule"/>
</dbReference>
<dbReference type="PROSITE" id="PS51450">
    <property type="entry name" value="LRR"/>
    <property type="match status" value="5"/>
</dbReference>
<dbReference type="GO" id="GO:0035591">
    <property type="term" value="F:signaling adaptor activity"/>
    <property type="evidence" value="ECO:0007669"/>
    <property type="project" value="TreeGrafter"/>
</dbReference>
<comment type="caution">
    <text evidence="7">The sequence shown here is derived from an EMBL/GenBank/DDBJ whole genome shotgun (WGS) entry which is preliminary data.</text>
</comment>
<feature type="region of interest" description="Disordered" evidence="5">
    <location>
        <begin position="800"/>
        <end position="819"/>
    </location>
</feature>
<feature type="region of interest" description="Disordered" evidence="5">
    <location>
        <begin position="910"/>
        <end position="962"/>
    </location>
</feature>
<dbReference type="InterPro" id="IPR018371">
    <property type="entry name" value="Chitin-binding_1_CS"/>
</dbReference>
<evidence type="ECO:0000313" key="8">
    <source>
        <dbReference type="Proteomes" id="UP001310594"/>
    </source>
</evidence>
<dbReference type="PANTHER" id="PTHR47566">
    <property type="match status" value="1"/>
</dbReference>
<dbReference type="CDD" id="cd11618">
    <property type="entry name" value="ChtBD1_1"/>
    <property type="match status" value="1"/>
</dbReference>
<feature type="disulfide bond" evidence="4">
    <location>
        <begin position="1886"/>
        <end position="1900"/>
    </location>
</feature>
<dbReference type="GO" id="GO:1902412">
    <property type="term" value="P:regulation of mitotic cytokinesis"/>
    <property type="evidence" value="ECO:0007669"/>
    <property type="project" value="TreeGrafter"/>
</dbReference>
<evidence type="ECO:0000259" key="6">
    <source>
        <dbReference type="PROSITE" id="PS50941"/>
    </source>
</evidence>
<proteinExistence type="predicted"/>